<dbReference type="EMBL" id="BK015595">
    <property type="protein sequence ID" value="DAE14849.1"/>
    <property type="molecule type" value="Genomic_DNA"/>
</dbReference>
<evidence type="ECO:0000313" key="1">
    <source>
        <dbReference type="EMBL" id="DAE14849.1"/>
    </source>
</evidence>
<accession>A0A8S5Q7N1</accession>
<protein>
    <submittedName>
        <fullName evidence="1">Uncharacterized protein</fullName>
    </submittedName>
</protein>
<sequence>MVEAVSYTGSRYTGRGIGWSKSQRRKSEVMCGRSRSGRPYLLRQAPSPKASHFPLALHPIT</sequence>
<organism evidence="1">
    <name type="scientific">Podoviridae sp. ctUT63</name>
    <dbReference type="NCBI Taxonomy" id="2825253"/>
    <lineage>
        <taxon>Viruses</taxon>
        <taxon>Duplodnaviria</taxon>
        <taxon>Heunggongvirae</taxon>
        <taxon>Uroviricota</taxon>
        <taxon>Caudoviricetes</taxon>
    </lineage>
</organism>
<name>A0A8S5Q7N1_9CAUD</name>
<proteinExistence type="predicted"/>
<reference evidence="1" key="1">
    <citation type="journal article" date="2021" name="Proc. Natl. Acad. Sci. U.S.A.">
        <title>A Catalog of Tens of Thousands of Viruses from Human Metagenomes Reveals Hidden Associations with Chronic Diseases.</title>
        <authorList>
            <person name="Tisza M.J."/>
            <person name="Buck C.B."/>
        </authorList>
    </citation>
    <scope>NUCLEOTIDE SEQUENCE</scope>
    <source>
        <strain evidence="1">CtUT63</strain>
    </source>
</reference>